<comment type="caution">
    <text evidence="1">The sequence shown here is derived from an EMBL/GenBank/DDBJ whole genome shotgun (WGS) entry which is preliminary data.</text>
</comment>
<gene>
    <name evidence="1" type="ORF">SAMN04489762_2111</name>
</gene>
<dbReference type="RefSeq" id="WP_093880639.1">
    <property type="nucleotide sequence ID" value="NZ_FOCD01000002.1"/>
</dbReference>
<dbReference type="PANTHER" id="PTHR48100:SF59">
    <property type="entry name" value="ADENOSYLCOBALAMIN_ALPHA-RIBAZOLE PHOSPHATASE"/>
    <property type="match status" value="1"/>
</dbReference>
<dbReference type="Proteomes" id="UP000199735">
    <property type="component" value="Unassembled WGS sequence"/>
</dbReference>
<dbReference type="InterPro" id="IPR050275">
    <property type="entry name" value="PGM_Phosphatase"/>
</dbReference>
<dbReference type="Pfam" id="PF00300">
    <property type="entry name" value="His_Phos_1"/>
    <property type="match status" value="1"/>
</dbReference>
<sequence>MLTTLYVVRHAHTIYTPDEQNRTLSEKGYNDAKIVQTLLADEKIDTYISSPYRRAWETIVSDASTAMLDERLRERQVAADPVKDFQGAMDRLWSQEEYAFPGGESNKNARARGLTAFQDILASYPGKRVAIGTHGNLMVLTMGHYDNQFDYTFWKQLPMPAIWKLTFDGQQYLRAESVSIRK</sequence>
<dbReference type="CDD" id="cd07067">
    <property type="entry name" value="HP_PGM_like"/>
    <property type="match status" value="1"/>
</dbReference>
<dbReference type="PANTHER" id="PTHR48100">
    <property type="entry name" value="BROAD-SPECIFICITY PHOSPHATASE YOR283W-RELATED"/>
    <property type="match status" value="1"/>
</dbReference>
<dbReference type="Gene3D" id="3.40.50.1240">
    <property type="entry name" value="Phosphoglycerate mutase-like"/>
    <property type="match status" value="1"/>
</dbReference>
<dbReference type="InterPro" id="IPR013078">
    <property type="entry name" value="His_Pase_superF_clade-1"/>
</dbReference>
<accession>A0AAX2EG25</accession>
<protein>
    <submittedName>
        <fullName evidence="1">2,3-bisphosphoglycerate-dependent phosphoglycerate mutase</fullName>
    </submittedName>
</protein>
<proteinExistence type="predicted"/>
<organism evidence="1 2">
    <name type="scientific">Terribacillus saccharophilus</name>
    <dbReference type="NCBI Taxonomy" id="361277"/>
    <lineage>
        <taxon>Bacteria</taxon>
        <taxon>Bacillati</taxon>
        <taxon>Bacillota</taxon>
        <taxon>Bacilli</taxon>
        <taxon>Bacillales</taxon>
        <taxon>Bacillaceae</taxon>
        <taxon>Terribacillus</taxon>
    </lineage>
</organism>
<dbReference type="EMBL" id="FOCD01000002">
    <property type="protein sequence ID" value="SEN38404.1"/>
    <property type="molecule type" value="Genomic_DNA"/>
</dbReference>
<evidence type="ECO:0000313" key="2">
    <source>
        <dbReference type="Proteomes" id="UP000199735"/>
    </source>
</evidence>
<dbReference type="GO" id="GO:0016791">
    <property type="term" value="F:phosphatase activity"/>
    <property type="evidence" value="ECO:0007669"/>
    <property type="project" value="TreeGrafter"/>
</dbReference>
<dbReference type="SMART" id="SM00855">
    <property type="entry name" value="PGAM"/>
    <property type="match status" value="1"/>
</dbReference>
<dbReference type="InterPro" id="IPR029033">
    <property type="entry name" value="His_PPase_superfam"/>
</dbReference>
<evidence type="ECO:0000313" key="1">
    <source>
        <dbReference type="EMBL" id="SEN38404.1"/>
    </source>
</evidence>
<dbReference type="GO" id="GO:0005737">
    <property type="term" value="C:cytoplasm"/>
    <property type="evidence" value="ECO:0007669"/>
    <property type="project" value="TreeGrafter"/>
</dbReference>
<dbReference type="AlphaFoldDB" id="A0AAX2EG25"/>
<dbReference type="SUPFAM" id="SSF53254">
    <property type="entry name" value="Phosphoglycerate mutase-like"/>
    <property type="match status" value="1"/>
</dbReference>
<reference evidence="1 2" key="1">
    <citation type="submission" date="2016-10" db="EMBL/GenBank/DDBJ databases">
        <authorList>
            <person name="Varghese N."/>
            <person name="Submissions S."/>
        </authorList>
    </citation>
    <scope>NUCLEOTIDE SEQUENCE [LARGE SCALE GENOMIC DNA]</scope>
    <source>
        <strain evidence="1 2">DSM 21619</strain>
    </source>
</reference>
<name>A0AAX2EG25_9BACI</name>